<sequence length="399" mass="44879">MRHANASPEISYFLPHPPSYNLGNLFLNIPKKIMNDENFLKKAVAPGEEPPSSPQNEHQRSGLRFARRVRLPRVVGFGGMFFPIASALVEQPIAGWWWLILVGWSFVWPHLAWQMSSRAMDPLNREIYNLKTDAITAGMWVGIMGVNALPSTTMLMIMCLNLMGAGGIRLFVAGLVLMVVACLVTLQLTGIRVAFTSSPLEWWLSLPVIVLYPLIFAWVSYQTATKLAEHKRRLQVMSARDGMTGVYNRRHWETLLCIEFDHCRRYQRDATLLIIDIDHFKSINDTWGHDVGDEAILALTRQLQMTLRSSDVIGRFGGDEFAVIMCGTPAENAIAAMSRVHERLSHLRLSCAPQVILRISVGVAPLTPQISHYREWLKSADMALYKAKSAGRNRTEVAA</sequence>
<comment type="cofactor">
    <cofactor evidence="1">
        <name>Mg(2+)</name>
        <dbReference type="ChEBI" id="CHEBI:18420"/>
    </cofactor>
</comment>
<dbReference type="InterPro" id="IPR050469">
    <property type="entry name" value="Diguanylate_Cyclase"/>
</dbReference>
<dbReference type="InterPro" id="IPR043128">
    <property type="entry name" value="Rev_trsase/Diguanyl_cyclase"/>
</dbReference>
<dbReference type="AlphaFoldDB" id="B7LMK0"/>
<dbReference type="GO" id="GO:1902201">
    <property type="term" value="P:negative regulation of bacterial-type flagellum-dependent cell motility"/>
    <property type="evidence" value="ECO:0007669"/>
    <property type="project" value="TreeGrafter"/>
</dbReference>
<evidence type="ECO:0000256" key="6">
    <source>
        <dbReference type="ARBA" id="ARBA00034247"/>
    </source>
</evidence>
<dbReference type="Pfam" id="PF05230">
    <property type="entry name" value="MASE2"/>
    <property type="match status" value="1"/>
</dbReference>
<dbReference type="EMBL" id="CU928158">
    <property type="protein sequence ID" value="CAQ90133.2"/>
    <property type="molecule type" value="Genomic_DNA"/>
</dbReference>
<dbReference type="Gene3D" id="3.30.70.270">
    <property type="match status" value="1"/>
</dbReference>
<reference evidence="10" key="1">
    <citation type="journal article" date="2009" name="PLoS Genet.">
        <title>Organised genome dynamics in the Escherichia coli species results in highly diverse adaptive paths.</title>
        <authorList>
            <person name="Touchon M."/>
            <person name="Hoede C."/>
            <person name="Tenaillon O."/>
            <person name="Barbe V."/>
            <person name="Baeriswyl S."/>
            <person name="Bidet P."/>
            <person name="Bingen E."/>
            <person name="Bonacorsi S."/>
            <person name="Bouchier C."/>
            <person name="Bouvet O."/>
            <person name="Calteau A."/>
            <person name="Chiapello H."/>
            <person name="Clermont O."/>
            <person name="Cruveiller S."/>
            <person name="Danchin A."/>
            <person name="Diard M."/>
            <person name="Dossat C."/>
            <person name="Karoui M.E."/>
            <person name="Frapy E."/>
            <person name="Garry L."/>
            <person name="Ghigo J.M."/>
            <person name="Gilles A.M."/>
            <person name="Johnson J."/>
            <person name="Le Bouguenec C."/>
            <person name="Lescat M."/>
            <person name="Mangenot S."/>
            <person name="Martinez-Jehanne V."/>
            <person name="Matic I."/>
            <person name="Nassif X."/>
            <person name="Oztas S."/>
            <person name="Petit M.A."/>
            <person name="Pichon C."/>
            <person name="Rouy Z."/>
            <person name="Ruf C.S."/>
            <person name="Schneider D."/>
            <person name="Tourret J."/>
            <person name="Vacherie B."/>
            <person name="Vallenet D."/>
            <person name="Medigue C."/>
            <person name="Rocha E.P.C."/>
            <person name="Denamur E."/>
        </authorList>
    </citation>
    <scope>NUCLEOTIDE SEQUENCE [LARGE SCALE GENOMIC DNA]</scope>
    <source>
        <strain evidence="10">ATCC 35469 / DSM 13698 / BCRC 15582 / CCUG 18766 / IAM 14443 / JCM 21226 / LMG 7866 / NBRC 102419 / NCTC 12128 / CDC 0568-73</strain>
    </source>
</reference>
<dbReference type="Pfam" id="PF00990">
    <property type="entry name" value="GGDEF"/>
    <property type="match status" value="1"/>
</dbReference>
<keyword evidence="5" id="KW-0342">GTP-binding</keyword>
<evidence type="ECO:0000259" key="8">
    <source>
        <dbReference type="PROSITE" id="PS50887"/>
    </source>
</evidence>
<keyword evidence="4" id="KW-0547">Nucleotide-binding</keyword>
<dbReference type="FunFam" id="3.30.70.270:FF:000001">
    <property type="entry name" value="Diguanylate cyclase domain protein"/>
    <property type="match status" value="1"/>
</dbReference>
<proteinExistence type="predicted"/>
<evidence type="ECO:0000313" key="10">
    <source>
        <dbReference type="Proteomes" id="UP000000745"/>
    </source>
</evidence>
<organism evidence="9 10">
    <name type="scientific">Escherichia fergusonii (strain ATCC 35469 / DSM 13698 / CCUG 18766 / IAM 14443 / JCM 21226 / LMG 7866 / NBRC 102419 / NCTC 12128 / CDC 0568-73)</name>
    <dbReference type="NCBI Taxonomy" id="585054"/>
    <lineage>
        <taxon>Bacteria</taxon>
        <taxon>Pseudomonadati</taxon>
        <taxon>Pseudomonadota</taxon>
        <taxon>Gammaproteobacteria</taxon>
        <taxon>Enterobacterales</taxon>
        <taxon>Enterobacteriaceae</taxon>
        <taxon>Escherichia</taxon>
    </lineage>
</organism>
<name>B7LMK0_ESCF3</name>
<dbReference type="InterPro" id="IPR007894">
    <property type="entry name" value="MASE2"/>
</dbReference>
<dbReference type="GO" id="GO:0052621">
    <property type="term" value="F:diguanylate cyclase activity"/>
    <property type="evidence" value="ECO:0007669"/>
    <property type="project" value="UniProtKB-EC"/>
</dbReference>
<dbReference type="InterPro" id="IPR029787">
    <property type="entry name" value="Nucleotide_cyclase"/>
</dbReference>
<dbReference type="CDD" id="cd01949">
    <property type="entry name" value="GGDEF"/>
    <property type="match status" value="1"/>
</dbReference>
<feature type="transmembrane region" description="Helical" evidence="7">
    <location>
        <begin position="71"/>
        <end position="89"/>
    </location>
</feature>
<evidence type="ECO:0000256" key="2">
    <source>
        <dbReference type="ARBA" id="ARBA00004665"/>
    </source>
</evidence>
<protein>
    <recommendedName>
        <fullName evidence="3">diguanylate cyclase</fullName>
        <ecNumber evidence="3">2.7.7.65</ecNumber>
    </recommendedName>
</protein>
<feature type="transmembrane region" description="Helical" evidence="7">
    <location>
        <begin position="170"/>
        <end position="195"/>
    </location>
</feature>
<keyword evidence="10" id="KW-1185">Reference proteome</keyword>
<dbReference type="InterPro" id="IPR000160">
    <property type="entry name" value="GGDEF_dom"/>
</dbReference>
<comment type="catalytic activity">
    <reaction evidence="6">
        <text>2 GTP = 3',3'-c-di-GMP + 2 diphosphate</text>
        <dbReference type="Rhea" id="RHEA:24898"/>
        <dbReference type="ChEBI" id="CHEBI:33019"/>
        <dbReference type="ChEBI" id="CHEBI:37565"/>
        <dbReference type="ChEBI" id="CHEBI:58805"/>
        <dbReference type="EC" id="2.7.7.65"/>
    </reaction>
</comment>
<dbReference type="PROSITE" id="PS50887">
    <property type="entry name" value="GGDEF"/>
    <property type="match status" value="1"/>
</dbReference>
<feature type="transmembrane region" description="Helical" evidence="7">
    <location>
        <begin position="202"/>
        <end position="221"/>
    </location>
</feature>
<dbReference type="SUPFAM" id="SSF55073">
    <property type="entry name" value="Nucleotide cyclase"/>
    <property type="match status" value="1"/>
</dbReference>
<dbReference type="Proteomes" id="UP000000745">
    <property type="component" value="Chromosome"/>
</dbReference>
<feature type="transmembrane region" description="Helical" evidence="7">
    <location>
        <begin position="134"/>
        <end position="158"/>
    </location>
</feature>
<dbReference type="PANTHER" id="PTHR45138:SF24">
    <property type="entry name" value="DIGUANYLATE CYCLASE DGCC-RELATED"/>
    <property type="match status" value="1"/>
</dbReference>
<evidence type="ECO:0000256" key="3">
    <source>
        <dbReference type="ARBA" id="ARBA00012528"/>
    </source>
</evidence>
<dbReference type="EC" id="2.7.7.65" evidence="3"/>
<dbReference type="GO" id="GO:0005525">
    <property type="term" value="F:GTP binding"/>
    <property type="evidence" value="ECO:0007669"/>
    <property type="project" value="UniProtKB-KW"/>
</dbReference>
<dbReference type="NCBIfam" id="NF007599">
    <property type="entry name" value="PRK10245.1"/>
    <property type="match status" value="1"/>
</dbReference>
<comment type="pathway">
    <text evidence="2">Purine metabolism; 3',5'-cyclic di-GMP biosynthesis.</text>
</comment>
<feature type="domain" description="GGDEF" evidence="8">
    <location>
        <begin position="268"/>
        <end position="399"/>
    </location>
</feature>
<dbReference type="SMART" id="SM00267">
    <property type="entry name" value="GGDEF"/>
    <property type="match status" value="1"/>
</dbReference>
<evidence type="ECO:0000256" key="1">
    <source>
        <dbReference type="ARBA" id="ARBA00001946"/>
    </source>
</evidence>
<dbReference type="GO" id="GO:0005886">
    <property type="term" value="C:plasma membrane"/>
    <property type="evidence" value="ECO:0007669"/>
    <property type="project" value="TreeGrafter"/>
</dbReference>
<dbReference type="GO" id="GO:0043709">
    <property type="term" value="P:cell adhesion involved in single-species biofilm formation"/>
    <property type="evidence" value="ECO:0007669"/>
    <property type="project" value="TreeGrafter"/>
</dbReference>
<evidence type="ECO:0000256" key="4">
    <source>
        <dbReference type="ARBA" id="ARBA00022741"/>
    </source>
</evidence>
<dbReference type="PANTHER" id="PTHR45138">
    <property type="entry name" value="REGULATORY COMPONENTS OF SENSORY TRANSDUCTION SYSTEM"/>
    <property type="match status" value="1"/>
</dbReference>
<dbReference type="HOGENOM" id="CLU_000445_11_1_6"/>
<evidence type="ECO:0000313" key="9">
    <source>
        <dbReference type="EMBL" id="CAQ90133.2"/>
    </source>
</evidence>
<evidence type="ECO:0000256" key="5">
    <source>
        <dbReference type="ARBA" id="ARBA00023134"/>
    </source>
</evidence>
<dbReference type="KEGG" id="efe:EFER_2638"/>
<feature type="transmembrane region" description="Helical" evidence="7">
    <location>
        <begin position="95"/>
        <end position="113"/>
    </location>
</feature>
<evidence type="ECO:0000256" key="7">
    <source>
        <dbReference type="SAM" id="Phobius"/>
    </source>
</evidence>
<dbReference type="NCBIfam" id="TIGR00254">
    <property type="entry name" value="GGDEF"/>
    <property type="match status" value="1"/>
</dbReference>
<keyword evidence="7" id="KW-1133">Transmembrane helix</keyword>
<keyword evidence="7" id="KW-0472">Membrane</keyword>
<gene>
    <name evidence="9" type="primary">yaiC</name>
    <name evidence="9" type="ordered locus">EFER_2638</name>
</gene>
<keyword evidence="7" id="KW-0812">Transmembrane</keyword>
<accession>B7LMK0</accession>